<feature type="domain" description="Methionyl/Leucyl tRNA synthetase" evidence="10">
    <location>
        <begin position="132"/>
        <end position="515"/>
    </location>
</feature>
<organism evidence="11 12">
    <name type="scientific">Microcystis aeruginosa Ma_SC_T_19800800_S464</name>
    <dbReference type="NCBI Taxonomy" id="2486257"/>
    <lineage>
        <taxon>Bacteria</taxon>
        <taxon>Bacillati</taxon>
        <taxon>Cyanobacteriota</taxon>
        <taxon>Cyanophyceae</taxon>
        <taxon>Oscillatoriophycideae</taxon>
        <taxon>Chroococcales</taxon>
        <taxon>Microcystaceae</taxon>
        <taxon>Microcystis</taxon>
    </lineage>
</organism>
<evidence type="ECO:0000313" key="12">
    <source>
        <dbReference type="Proteomes" id="UP000319313"/>
    </source>
</evidence>
<dbReference type="InterPro" id="IPR014729">
    <property type="entry name" value="Rossmann-like_a/b/a_fold"/>
</dbReference>
<keyword evidence="6 8" id="KW-0030">Aminoacyl-tRNA synthetase</keyword>
<evidence type="ECO:0000256" key="8">
    <source>
        <dbReference type="RuleBase" id="RU363039"/>
    </source>
</evidence>
<dbReference type="InterPro" id="IPR029038">
    <property type="entry name" value="MetRS_Zn"/>
</dbReference>
<dbReference type="Proteomes" id="UP000319313">
    <property type="component" value="Unassembled WGS sequence"/>
</dbReference>
<keyword evidence="4 8" id="KW-0067">ATP-binding</keyword>
<gene>
    <name evidence="11" type="ORF">EWV81_03580</name>
</gene>
<reference evidence="11 12" key="1">
    <citation type="submission" date="2019-01" db="EMBL/GenBank/DDBJ databases">
        <title>Coherence of Microcystis species and biogeography revealed through population genomics.</title>
        <authorList>
            <person name="Perez-Carrascal O.M."/>
            <person name="Terrat Y."/>
            <person name="Giani A."/>
            <person name="Fortin N."/>
            <person name="Tromas N."/>
            <person name="Shapiro B.J."/>
        </authorList>
    </citation>
    <scope>NUCLEOTIDE SEQUENCE [LARGE SCALE GENOMIC DNA]</scope>
    <source>
        <strain evidence="11">Ma_SC_T_19800800_S464</strain>
    </source>
</reference>
<dbReference type="PANTHER" id="PTHR45765">
    <property type="entry name" value="METHIONINE--TRNA LIGASE"/>
    <property type="match status" value="1"/>
</dbReference>
<evidence type="ECO:0000256" key="1">
    <source>
        <dbReference type="ARBA" id="ARBA00008258"/>
    </source>
</evidence>
<dbReference type="InterPro" id="IPR009080">
    <property type="entry name" value="tRNAsynth_Ia_anticodon-bd"/>
</dbReference>
<evidence type="ECO:0000256" key="4">
    <source>
        <dbReference type="ARBA" id="ARBA00022840"/>
    </source>
</evidence>
<dbReference type="SUPFAM" id="SSF52374">
    <property type="entry name" value="Nucleotidylyl transferase"/>
    <property type="match status" value="1"/>
</dbReference>
<evidence type="ECO:0000256" key="3">
    <source>
        <dbReference type="ARBA" id="ARBA00022741"/>
    </source>
</evidence>
<keyword evidence="2 8" id="KW-0436">Ligase</keyword>
<dbReference type="Pfam" id="PF09334">
    <property type="entry name" value="tRNA-synt_1g"/>
    <property type="match status" value="1"/>
</dbReference>
<dbReference type="InterPro" id="IPR014710">
    <property type="entry name" value="RmlC-like_jellyroll"/>
</dbReference>
<proteinExistence type="inferred from homology"/>
<evidence type="ECO:0000256" key="2">
    <source>
        <dbReference type="ARBA" id="ARBA00022598"/>
    </source>
</evidence>
<evidence type="ECO:0000256" key="6">
    <source>
        <dbReference type="ARBA" id="ARBA00023146"/>
    </source>
</evidence>
<dbReference type="Gene3D" id="2.60.120.10">
    <property type="entry name" value="Jelly Rolls"/>
    <property type="match status" value="1"/>
</dbReference>
<protein>
    <submittedName>
        <fullName evidence="11">Cupin domain-containing protein</fullName>
    </submittedName>
</protein>
<dbReference type="InterPro" id="IPR013096">
    <property type="entry name" value="Cupin_2"/>
</dbReference>
<dbReference type="SUPFAM" id="SSF51182">
    <property type="entry name" value="RmlC-like cupins"/>
    <property type="match status" value="1"/>
</dbReference>
<comment type="similarity">
    <text evidence="1">Belongs to the class-I aminoacyl-tRNA synthetase family. MetG type 1 subfamily.</text>
</comment>
<dbReference type="GO" id="GO:0006431">
    <property type="term" value="P:methionyl-tRNA aminoacylation"/>
    <property type="evidence" value="ECO:0007669"/>
    <property type="project" value="TreeGrafter"/>
</dbReference>
<name>A0A552E3D4_MICAE</name>
<dbReference type="CDD" id="cd06988">
    <property type="entry name" value="cupin_DddK"/>
    <property type="match status" value="1"/>
</dbReference>
<comment type="caution">
    <text evidence="11">The sequence shown here is derived from an EMBL/GenBank/DDBJ whole genome shotgun (WGS) entry which is preliminary data.</text>
</comment>
<dbReference type="InterPro" id="IPR011051">
    <property type="entry name" value="RmlC_Cupin_sf"/>
</dbReference>
<keyword evidence="3 8" id="KW-0547">Nucleotide-binding</keyword>
<feature type="domain" description="Cupin type-2" evidence="9">
    <location>
        <begin position="37"/>
        <end position="105"/>
    </location>
</feature>
<dbReference type="GO" id="GO:0005829">
    <property type="term" value="C:cytosol"/>
    <property type="evidence" value="ECO:0007669"/>
    <property type="project" value="TreeGrafter"/>
</dbReference>
<dbReference type="GO" id="GO:0005524">
    <property type="term" value="F:ATP binding"/>
    <property type="evidence" value="ECO:0007669"/>
    <property type="project" value="UniProtKB-KW"/>
</dbReference>
<dbReference type="Gene3D" id="1.10.730.10">
    <property type="entry name" value="Isoleucyl-tRNA Synthetase, Domain 1"/>
    <property type="match status" value="1"/>
</dbReference>
<dbReference type="Gene3D" id="2.20.28.20">
    <property type="entry name" value="Methionyl-tRNA synthetase, Zn-domain"/>
    <property type="match status" value="1"/>
</dbReference>
<dbReference type="SUPFAM" id="SSF47323">
    <property type="entry name" value="Anticodon-binding domain of a subclass of class I aminoacyl-tRNA synthetases"/>
    <property type="match status" value="1"/>
</dbReference>
<dbReference type="EMBL" id="SFBL01000027">
    <property type="protein sequence ID" value="TRU28978.1"/>
    <property type="molecule type" value="Genomic_DNA"/>
</dbReference>
<dbReference type="InterPro" id="IPR023458">
    <property type="entry name" value="Met-tRNA_ligase_1"/>
</dbReference>
<evidence type="ECO:0000259" key="10">
    <source>
        <dbReference type="Pfam" id="PF09334"/>
    </source>
</evidence>
<dbReference type="InterPro" id="IPR015413">
    <property type="entry name" value="Methionyl/Leucyl_tRNA_Synth"/>
</dbReference>
<evidence type="ECO:0000259" key="9">
    <source>
        <dbReference type="Pfam" id="PF07883"/>
    </source>
</evidence>
<dbReference type="AlphaFoldDB" id="A0A552E3D4"/>
<evidence type="ECO:0000313" key="11">
    <source>
        <dbReference type="EMBL" id="TRU28978.1"/>
    </source>
</evidence>
<dbReference type="PANTHER" id="PTHR45765:SF1">
    <property type="entry name" value="METHIONINE--TRNA LIGASE, CYTOPLASMIC"/>
    <property type="match status" value="1"/>
</dbReference>
<accession>A0A552E3D4</accession>
<dbReference type="SUPFAM" id="SSF57770">
    <property type="entry name" value="Methionyl-tRNA synthetase (MetRS), Zn-domain"/>
    <property type="match status" value="1"/>
</dbReference>
<evidence type="ECO:0000256" key="5">
    <source>
        <dbReference type="ARBA" id="ARBA00022917"/>
    </source>
</evidence>
<dbReference type="GO" id="GO:0004825">
    <property type="term" value="F:methionine-tRNA ligase activity"/>
    <property type="evidence" value="ECO:0007669"/>
    <property type="project" value="UniProtKB-EC"/>
</dbReference>
<dbReference type="Gene3D" id="3.40.50.620">
    <property type="entry name" value="HUPs"/>
    <property type="match status" value="1"/>
</dbReference>
<dbReference type="Pfam" id="PF07883">
    <property type="entry name" value="Cupin_2"/>
    <property type="match status" value="1"/>
</dbReference>
<keyword evidence="5 8" id="KW-0648">Protein biosynthesis</keyword>
<comment type="catalytic activity">
    <reaction evidence="7">
        <text>tRNA(Met) + L-methionine + ATP = L-methionyl-tRNA(Met) + AMP + diphosphate</text>
        <dbReference type="Rhea" id="RHEA:13481"/>
        <dbReference type="Rhea" id="RHEA-COMP:9667"/>
        <dbReference type="Rhea" id="RHEA-COMP:9698"/>
        <dbReference type="ChEBI" id="CHEBI:30616"/>
        <dbReference type="ChEBI" id="CHEBI:33019"/>
        <dbReference type="ChEBI" id="CHEBI:57844"/>
        <dbReference type="ChEBI" id="CHEBI:78442"/>
        <dbReference type="ChEBI" id="CHEBI:78530"/>
        <dbReference type="ChEBI" id="CHEBI:456215"/>
        <dbReference type="EC" id="6.1.1.10"/>
    </reaction>
</comment>
<evidence type="ECO:0000256" key="7">
    <source>
        <dbReference type="ARBA" id="ARBA00047364"/>
    </source>
</evidence>
<sequence length="681" mass="77553">MLIRKFNIADFEDEYNTLCQHLYPWTERVDTPFGSMFCIVEPEKVTKRHNHHEGETFFIIQGKGLIITEGESVEVGFGDIVYFPPFTNHQIKNISADEKLYLITVYWENMKAVSERAKTKAVEDATISAPTVFITSPAPCANGDLHLGHLSGPYLGADIYNRYQRMRGKKTYHLCGADENQSYVQLKAIKLGIDPYKLANQSATAIQNTLAKAKISVDLFLRPNTFSDYTEFVQNFFLKLYHQDKIVLKETPSLYCESCEKFLFQAYIAGKCPQCGSSSEANSCETCGRSNNPNELIDPVCNLCGSKPVERPLAKFYFPLKQYEQKLREYYQKVKMDSRLTAIAEQSLQDGLPDRPITHISDWGIPVPVAGFENQRLDPWIEFAAGGHIFAAEKINQNLNSSKGQAWKDENTDIVQFFGCDNGYFYIVFFPALFWAYDSNVILPKVFVNNEFYLLEGEKFSTSRGHAVWGIDFLQQFSADAARFYLAYTRPETQQTNFSQSEFEQTIHDNLEEQWNCWLQEANSRLIDEYGGIIPEPGAWTDNHRNFYRELTKITEAVTFAYEAETFSPQKVTRTLIELVRIARGFGQAEAYLSEFSTKKEERRTTIALESAAVKTLALLVAPIMPDFASRLWQYLGYDTPLFGGTWEDIPGFIPSGRRVGELPLISLSATNVERTTTPSL</sequence>